<feature type="transmembrane region" description="Helical" evidence="1">
    <location>
        <begin position="56"/>
        <end position="76"/>
    </location>
</feature>
<feature type="transmembrane region" description="Helical" evidence="1">
    <location>
        <begin position="168"/>
        <end position="192"/>
    </location>
</feature>
<evidence type="ECO:0000313" key="3">
    <source>
        <dbReference type="Proteomes" id="UP000053586"/>
    </source>
</evidence>
<dbReference type="RefSeq" id="WP_006003830.1">
    <property type="nucleotide sequence ID" value="NZ_BAET01000007.1"/>
</dbReference>
<reference evidence="2 3" key="1">
    <citation type="journal article" date="2012" name="J. Bacteriol.">
        <title>Genome sequence of proteorhodopsin-containing sea ice bacterium Glaciecola punicea ACAM 611T.</title>
        <authorList>
            <person name="Qin Q.-L."/>
            <person name="Xie B.-B."/>
            <person name="Shu Y.-L."/>
            <person name="Rong J.-C."/>
            <person name="Zhao D.-L."/>
            <person name="Zhang X.-Y."/>
            <person name="Chen X.-L."/>
            <person name="Zhou B.-C."/>
            <person name="Zhanga Y.-Z."/>
        </authorList>
    </citation>
    <scope>NUCLEOTIDE SEQUENCE [LARGE SCALE GENOMIC DNA]</scope>
    <source>
        <strain evidence="2 3">ACAM 611</strain>
    </source>
</reference>
<dbReference type="InterPro" id="IPR018692">
    <property type="entry name" value="DUF2189"/>
</dbReference>
<dbReference type="AlphaFoldDB" id="H5T9V6"/>
<evidence type="ECO:0008006" key="4">
    <source>
        <dbReference type="Google" id="ProtNLM"/>
    </source>
</evidence>
<feature type="transmembrane region" description="Helical" evidence="1">
    <location>
        <begin position="222"/>
        <end position="247"/>
    </location>
</feature>
<sequence length="272" mass="30911">MSQNVEQASETKKKQEEENAIESSGIARVIPSATLDKFACFKWLALGVEDFKKAKFVSTFYGVIFTLIPIGIFLLVQASDFYLVIFPAMICFMLIGPYLAAGLYDVAWQFEKKRKPSLRHSLKAMSRNAVNEWGFGLVLMLLMIFWLRVASIIHALYPSYLDPTFFNIWPFLTLGTIVGAGFVTLVFFISAFTQPILLERKVDLATAVLTSMNAVWRNKIPMLIWACVIGFSVFLGFVTFFVAFIVIMPVLGYATWHGYIETIETKRERKFV</sequence>
<keyword evidence="3" id="KW-1185">Reference proteome</keyword>
<accession>H5T9V6</accession>
<proteinExistence type="predicted"/>
<dbReference type="OrthoDB" id="5621705at2"/>
<evidence type="ECO:0000313" key="2">
    <source>
        <dbReference type="EMBL" id="GAB55083.1"/>
    </source>
</evidence>
<dbReference type="STRING" id="56804.BAE46_01335"/>
<keyword evidence="1" id="KW-0812">Transmembrane</keyword>
<dbReference type="Pfam" id="PF09955">
    <property type="entry name" value="DUF2189"/>
    <property type="match status" value="1"/>
</dbReference>
<reference evidence="2 3" key="2">
    <citation type="journal article" date="2017" name="Antonie Van Leeuwenhoek">
        <title>Rhizobium rhizosphaerae sp. nov., a novel species isolated from rice rhizosphere.</title>
        <authorList>
            <person name="Zhao J.J."/>
            <person name="Zhang J."/>
            <person name="Zhang R.J."/>
            <person name="Zhang C.W."/>
            <person name="Yin H.Q."/>
            <person name="Zhang X.X."/>
        </authorList>
    </citation>
    <scope>NUCLEOTIDE SEQUENCE [LARGE SCALE GENOMIC DNA]</scope>
    <source>
        <strain evidence="2 3">ACAM 611</strain>
    </source>
</reference>
<dbReference type="EMBL" id="BAET01000007">
    <property type="protein sequence ID" value="GAB55083.1"/>
    <property type="molecule type" value="Genomic_DNA"/>
</dbReference>
<comment type="caution">
    <text evidence="2">The sequence shown here is derived from an EMBL/GenBank/DDBJ whole genome shotgun (WGS) entry which is preliminary data.</text>
</comment>
<feature type="transmembrane region" description="Helical" evidence="1">
    <location>
        <begin position="129"/>
        <end position="156"/>
    </location>
</feature>
<name>H5T9V6_9ALTE</name>
<keyword evidence="1" id="KW-1133">Transmembrane helix</keyword>
<feature type="transmembrane region" description="Helical" evidence="1">
    <location>
        <begin position="82"/>
        <end position="108"/>
    </location>
</feature>
<organism evidence="2 3">
    <name type="scientific">Glaciecola punicea ACAM 611</name>
    <dbReference type="NCBI Taxonomy" id="1121923"/>
    <lineage>
        <taxon>Bacteria</taxon>
        <taxon>Pseudomonadati</taxon>
        <taxon>Pseudomonadota</taxon>
        <taxon>Gammaproteobacteria</taxon>
        <taxon>Alteromonadales</taxon>
        <taxon>Alteromonadaceae</taxon>
        <taxon>Glaciecola</taxon>
    </lineage>
</organism>
<evidence type="ECO:0000256" key="1">
    <source>
        <dbReference type="SAM" id="Phobius"/>
    </source>
</evidence>
<keyword evidence="1" id="KW-0472">Membrane</keyword>
<gene>
    <name evidence="2" type="ORF">GPUN_0952</name>
</gene>
<dbReference type="eggNOG" id="COG5473">
    <property type="taxonomic scope" value="Bacteria"/>
</dbReference>
<dbReference type="Proteomes" id="UP000053586">
    <property type="component" value="Unassembled WGS sequence"/>
</dbReference>
<protein>
    <recommendedName>
        <fullName evidence="4">Cytochrome c oxidase, subunit I</fullName>
    </recommendedName>
</protein>